<sequence length="91" mass="10461">MVVHYYRRCLMSGKCGTYAFNLRSKEESVGIEEKNLTELNPGDFLEQGDYRFSSAFGWVEIEPNLIGTQVPKSPKFAFLKKQKGTGYFRPK</sequence>
<gene>
    <name evidence="1" type="ORF">CO137_00370</name>
</gene>
<proteinExistence type="predicted"/>
<reference evidence="2" key="1">
    <citation type="submission" date="2017-09" db="EMBL/GenBank/DDBJ databases">
        <title>Depth-based differentiation of microbial function through sediment-hosted aquifers and enrichment of novel symbionts in the deep terrestrial subsurface.</title>
        <authorList>
            <person name="Probst A.J."/>
            <person name="Ladd B."/>
            <person name="Jarett J.K."/>
            <person name="Geller-Mcgrath D.E."/>
            <person name="Sieber C.M.K."/>
            <person name="Emerson J.B."/>
            <person name="Anantharaman K."/>
            <person name="Thomas B.C."/>
            <person name="Malmstrom R."/>
            <person name="Stieglmeier M."/>
            <person name="Klingl A."/>
            <person name="Woyke T."/>
            <person name="Ryan C.M."/>
            <person name="Banfield J.F."/>
        </authorList>
    </citation>
    <scope>NUCLEOTIDE SEQUENCE [LARGE SCALE GENOMIC DNA]</scope>
</reference>
<organism evidence="1 2">
    <name type="scientific">Candidatus Magasanikbacteria bacterium CG_4_9_14_3_um_filter_32_9</name>
    <dbReference type="NCBI Taxonomy" id="1974644"/>
    <lineage>
        <taxon>Bacteria</taxon>
        <taxon>Candidatus Magasanikiibacteriota</taxon>
    </lineage>
</organism>
<protein>
    <submittedName>
        <fullName evidence="1">Uncharacterized protein</fullName>
    </submittedName>
</protein>
<comment type="caution">
    <text evidence="1">The sequence shown here is derived from an EMBL/GenBank/DDBJ whole genome shotgun (WGS) entry which is preliminary data.</text>
</comment>
<evidence type="ECO:0000313" key="2">
    <source>
        <dbReference type="Proteomes" id="UP000230843"/>
    </source>
</evidence>
<name>A0A2M7Z7P1_9BACT</name>
<accession>A0A2M7Z7P1</accession>
<dbReference type="EMBL" id="PFVJ01000009">
    <property type="protein sequence ID" value="PJA90411.1"/>
    <property type="molecule type" value="Genomic_DNA"/>
</dbReference>
<dbReference type="AlphaFoldDB" id="A0A2M7Z7P1"/>
<dbReference type="Proteomes" id="UP000230843">
    <property type="component" value="Unassembled WGS sequence"/>
</dbReference>
<evidence type="ECO:0000313" key="1">
    <source>
        <dbReference type="EMBL" id="PJA90411.1"/>
    </source>
</evidence>